<comment type="subcellular location">
    <subcellularLocation>
        <location evidence="1">Membrane</location>
        <topology evidence="1">Multi-pass membrane protein</topology>
    </subcellularLocation>
</comment>
<feature type="transmembrane region" description="Helical" evidence="6">
    <location>
        <begin position="252"/>
        <end position="275"/>
    </location>
</feature>
<evidence type="ECO:0000256" key="3">
    <source>
        <dbReference type="ARBA" id="ARBA00022989"/>
    </source>
</evidence>
<accession>A0ABP9Y2X5</accession>
<feature type="transmembrane region" description="Helical" evidence="6">
    <location>
        <begin position="153"/>
        <end position="172"/>
    </location>
</feature>
<proteinExistence type="predicted"/>
<feature type="transmembrane region" description="Helical" evidence="6">
    <location>
        <begin position="220"/>
        <end position="240"/>
    </location>
</feature>
<dbReference type="EMBL" id="BAABUJ010000018">
    <property type="protein sequence ID" value="GAA5801296.1"/>
    <property type="molecule type" value="Genomic_DNA"/>
</dbReference>
<evidence type="ECO:0000256" key="6">
    <source>
        <dbReference type="SAM" id="Phobius"/>
    </source>
</evidence>
<protein>
    <recommendedName>
        <fullName evidence="9">DUF803-domain-containing protein</fullName>
    </recommendedName>
</protein>
<reference evidence="7 8" key="1">
    <citation type="submission" date="2024-04" db="EMBL/GenBank/DDBJ databases">
        <title>genome sequences of Mucor flavus KT1a and Helicostylum pulchrum KT1b strains isolation_sourced from the surface of a dry-aged beef.</title>
        <authorList>
            <person name="Toyotome T."/>
            <person name="Hosono M."/>
            <person name="Torimaru M."/>
            <person name="Fukuda K."/>
            <person name="Mikami N."/>
        </authorList>
    </citation>
    <scope>NUCLEOTIDE SEQUENCE [LARGE SCALE GENOMIC DNA]</scope>
    <source>
        <strain evidence="7 8">KT1b</strain>
    </source>
</reference>
<dbReference type="InterPro" id="IPR008521">
    <property type="entry name" value="Mg_trans_NIPA"/>
</dbReference>
<feature type="transmembrane region" description="Helical" evidence="6">
    <location>
        <begin position="19"/>
        <end position="38"/>
    </location>
</feature>
<name>A0ABP9Y2X5_9FUNG</name>
<feature type="transmembrane region" description="Helical" evidence="6">
    <location>
        <begin position="313"/>
        <end position="332"/>
    </location>
</feature>
<evidence type="ECO:0000256" key="4">
    <source>
        <dbReference type="ARBA" id="ARBA00023136"/>
    </source>
</evidence>
<gene>
    <name evidence="7" type="ORF">HPULCUR_006742</name>
</gene>
<organism evidence="7 8">
    <name type="scientific">Helicostylum pulchrum</name>
    <dbReference type="NCBI Taxonomy" id="562976"/>
    <lineage>
        <taxon>Eukaryota</taxon>
        <taxon>Fungi</taxon>
        <taxon>Fungi incertae sedis</taxon>
        <taxon>Mucoromycota</taxon>
        <taxon>Mucoromycotina</taxon>
        <taxon>Mucoromycetes</taxon>
        <taxon>Mucorales</taxon>
        <taxon>Mucorineae</taxon>
        <taxon>Mucoraceae</taxon>
        <taxon>Helicostylum</taxon>
    </lineage>
</organism>
<keyword evidence="8" id="KW-1185">Reference proteome</keyword>
<dbReference type="Pfam" id="PF05653">
    <property type="entry name" value="Mg_trans_NIPA"/>
    <property type="match status" value="1"/>
</dbReference>
<evidence type="ECO:0008006" key="9">
    <source>
        <dbReference type="Google" id="ProtNLM"/>
    </source>
</evidence>
<dbReference type="SUPFAM" id="SSF103481">
    <property type="entry name" value="Multidrug resistance efflux transporter EmrE"/>
    <property type="match status" value="1"/>
</dbReference>
<keyword evidence="2 6" id="KW-0812">Transmembrane</keyword>
<evidence type="ECO:0000313" key="7">
    <source>
        <dbReference type="EMBL" id="GAA5801296.1"/>
    </source>
</evidence>
<evidence type="ECO:0000256" key="2">
    <source>
        <dbReference type="ARBA" id="ARBA00022692"/>
    </source>
</evidence>
<evidence type="ECO:0000256" key="1">
    <source>
        <dbReference type="ARBA" id="ARBA00004141"/>
    </source>
</evidence>
<dbReference type="InterPro" id="IPR037185">
    <property type="entry name" value="EmrE-like"/>
</dbReference>
<feature type="transmembrane region" description="Helical" evidence="6">
    <location>
        <begin position="181"/>
        <end position="200"/>
    </location>
</feature>
<sequence length="572" mass="62697">MNNNTIQQPETNEVALRTFIGVLVSVCGNALISVALNVQKRAHNNIQERQMANYFANMDEPPQWISTSQYNGFCPDDGYSSPRSSIDSGTAQRSEAELIAQQKLIMTMEQTNGEGGGETDYLRSKLWWLGITLMVLGEVGNFVAYGFAPASTIAPLGTTTLVANVILAPVMLKEVFRKRDLIGVLLAVAGAAMVVFSSNSQEIVLSPELIVESLTQLQSIIYFILTACAIITLTILSPLYGASSIMIDLGLVAIYGGYTVLSTKSVASLLSLTFFKMFAYPVSYLLIFVLIVTAILQIKYLNKALQRFDSTEVIPTQFVLFTVSAIIGSAVLYHDFDGMDMQQLSRFMSGCAVEFLGVYLITSKRTKRINTPALSNSDSGTAVSFSDEEEALDRVNLLPSDQQQPRKRVSIITPVTNFENWQEANGHIVNTINHNTNGGHRRHSSVFRGISMASQLLDRNDEQQGTIQLPAATSSSPHKRNDASTLGNILSGITSAITSHTPYESIGTVLEDADAVEIEIPTPSTLHYDQDLDRELMPLHNSSSSTNNNNTNNNNRRPLVHIQEDGDHRDLS</sequence>
<dbReference type="PANTHER" id="PTHR12570">
    <property type="match status" value="1"/>
</dbReference>
<keyword evidence="4 6" id="KW-0472">Membrane</keyword>
<keyword evidence="3 6" id="KW-1133">Transmembrane helix</keyword>
<feature type="transmembrane region" description="Helical" evidence="6">
    <location>
        <begin position="344"/>
        <end position="362"/>
    </location>
</feature>
<feature type="compositionally biased region" description="Basic and acidic residues" evidence="5">
    <location>
        <begin position="562"/>
        <end position="572"/>
    </location>
</feature>
<dbReference type="Proteomes" id="UP001476247">
    <property type="component" value="Unassembled WGS sequence"/>
</dbReference>
<feature type="compositionally biased region" description="Low complexity" evidence="5">
    <location>
        <begin position="541"/>
        <end position="555"/>
    </location>
</feature>
<evidence type="ECO:0000313" key="8">
    <source>
        <dbReference type="Proteomes" id="UP001476247"/>
    </source>
</evidence>
<evidence type="ECO:0000256" key="5">
    <source>
        <dbReference type="SAM" id="MobiDB-lite"/>
    </source>
</evidence>
<feature type="transmembrane region" description="Helical" evidence="6">
    <location>
        <begin position="126"/>
        <end position="147"/>
    </location>
</feature>
<dbReference type="PANTHER" id="PTHR12570:SF65">
    <property type="entry name" value="MAGNESIUM TRANSPORTER NIPA9-RELATED"/>
    <property type="match status" value="1"/>
</dbReference>
<comment type="caution">
    <text evidence="7">The sequence shown here is derived from an EMBL/GenBank/DDBJ whole genome shotgun (WGS) entry which is preliminary data.</text>
</comment>
<feature type="transmembrane region" description="Helical" evidence="6">
    <location>
        <begin position="281"/>
        <end position="301"/>
    </location>
</feature>
<feature type="region of interest" description="Disordered" evidence="5">
    <location>
        <begin position="538"/>
        <end position="572"/>
    </location>
</feature>